<comment type="caution">
    <text evidence="1">The sequence shown here is derived from an EMBL/GenBank/DDBJ whole genome shotgun (WGS) entry which is preliminary data.</text>
</comment>
<reference evidence="1" key="1">
    <citation type="submission" date="2020-05" db="EMBL/GenBank/DDBJ databases">
        <authorList>
            <person name="Rincon C."/>
            <person name="Sanders R I."/>
            <person name="Robbins C."/>
            <person name="Chaturvedi A."/>
        </authorList>
    </citation>
    <scope>NUCLEOTIDE SEQUENCE</scope>
    <source>
        <strain evidence="1">CHB12</strain>
    </source>
</reference>
<dbReference type="AlphaFoldDB" id="A0A916E387"/>
<dbReference type="OrthoDB" id="2404417at2759"/>
<protein>
    <submittedName>
        <fullName evidence="1">Uncharacterized protein</fullName>
    </submittedName>
</protein>
<sequence length="275" mass="31874">MLYTGYTILMVLVVRYSGIRSYKGNLKNVNDMHLCKVRVILGWQLSWTTPLKITIQGSHVPHNFPINNHEVTRINNLVYQTRDMVFKDIMLIINKVKILAPLNGASEEKIGEALNNQQNLCSNNAGCGICNKENHSMTIRMAILNNTEIKYNLFIRNPIADDVNQIIFRMIFPLVRRIIYSTSTLDDVMSMNKHGESYLDYTWNGSFRDVFTYFKDKQRVLPSSNKNLLIYNGSVAYQEIIRLYNLQGNLIFNSNERPTNHINEPFRPNDQILVH</sequence>
<dbReference type="Proteomes" id="UP000684084">
    <property type="component" value="Unassembled WGS sequence"/>
</dbReference>
<evidence type="ECO:0000313" key="2">
    <source>
        <dbReference type="Proteomes" id="UP000684084"/>
    </source>
</evidence>
<organism evidence="1 2">
    <name type="scientific">Rhizophagus irregularis</name>
    <dbReference type="NCBI Taxonomy" id="588596"/>
    <lineage>
        <taxon>Eukaryota</taxon>
        <taxon>Fungi</taxon>
        <taxon>Fungi incertae sedis</taxon>
        <taxon>Mucoromycota</taxon>
        <taxon>Glomeromycotina</taxon>
        <taxon>Glomeromycetes</taxon>
        <taxon>Glomerales</taxon>
        <taxon>Glomeraceae</taxon>
        <taxon>Rhizophagus</taxon>
    </lineage>
</organism>
<dbReference type="EMBL" id="CAGKOT010000011">
    <property type="protein sequence ID" value="CAB5357189.1"/>
    <property type="molecule type" value="Genomic_DNA"/>
</dbReference>
<dbReference type="VEuPathDB" id="FungiDB:RhiirFUN_026882"/>
<evidence type="ECO:0000313" key="1">
    <source>
        <dbReference type="EMBL" id="CAB5357189.1"/>
    </source>
</evidence>
<proteinExistence type="predicted"/>
<gene>
    <name evidence="1" type="ORF">CHRIB12_LOCUS6652</name>
</gene>
<dbReference type="VEuPathDB" id="FungiDB:RhiirFUN_026881"/>
<name>A0A916E387_9GLOM</name>
<accession>A0A916E387</accession>